<protein>
    <submittedName>
        <fullName evidence="5">GntR family transcriptional regulator of vanillate catabolism</fullName>
    </submittedName>
</protein>
<dbReference type="GO" id="GO:0003700">
    <property type="term" value="F:DNA-binding transcription factor activity"/>
    <property type="evidence" value="ECO:0007669"/>
    <property type="project" value="InterPro"/>
</dbReference>
<dbReference type="InterPro" id="IPR036388">
    <property type="entry name" value="WH-like_DNA-bd_sf"/>
</dbReference>
<gene>
    <name evidence="5" type="ORF">GGQ72_003351</name>
</gene>
<dbReference type="SMART" id="SM00895">
    <property type="entry name" value="FCD"/>
    <property type="match status" value="1"/>
</dbReference>
<dbReference type="Gene3D" id="1.20.120.530">
    <property type="entry name" value="GntR ligand-binding domain-like"/>
    <property type="match status" value="1"/>
</dbReference>
<evidence type="ECO:0000256" key="1">
    <source>
        <dbReference type="ARBA" id="ARBA00023015"/>
    </source>
</evidence>
<keyword evidence="3" id="KW-0804">Transcription</keyword>
<proteinExistence type="predicted"/>
<keyword evidence="2" id="KW-0238">DNA-binding</keyword>
<dbReference type="SUPFAM" id="SSF48008">
    <property type="entry name" value="GntR ligand-binding domain-like"/>
    <property type="match status" value="1"/>
</dbReference>
<dbReference type="AlphaFoldDB" id="A0A7W6PSA7"/>
<dbReference type="Proteomes" id="UP000519897">
    <property type="component" value="Unassembled WGS sequence"/>
</dbReference>
<dbReference type="CDD" id="cd07377">
    <property type="entry name" value="WHTH_GntR"/>
    <property type="match status" value="1"/>
</dbReference>
<dbReference type="Pfam" id="PF00392">
    <property type="entry name" value="GntR"/>
    <property type="match status" value="1"/>
</dbReference>
<organism evidence="5 6">
    <name type="scientific">Rhizobium rhizoryzae</name>
    <dbReference type="NCBI Taxonomy" id="451876"/>
    <lineage>
        <taxon>Bacteria</taxon>
        <taxon>Pseudomonadati</taxon>
        <taxon>Pseudomonadota</taxon>
        <taxon>Alphaproteobacteria</taxon>
        <taxon>Hyphomicrobiales</taxon>
        <taxon>Rhizobiaceae</taxon>
        <taxon>Rhizobium/Agrobacterium group</taxon>
        <taxon>Rhizobium</taxon>
    </lineage>
</organism>
<sequence>MTSGMEAEREPKQQSAKALLALRDLVLTGDVEPGERLSEVALAQRLGVSRTPLRSALQRLEQEGLVCLIPSGGYAVRSFSRQEVFDAIELRGVLEGTAARLAAERGAPASPLRAMHEVVRQLDLVMQVGAHDVDFERYEVLNGDFHRLLWNLCGSEVLMREIERIACLPFASPNAFVNTQSDVPAFHRTLIVAQTQHKAMLSAIELREGSRAEAIAREHARLARQNLDFVLEEQPDLRRKVVALALMSG</sequence>
<comment type="caution">
    <text evidence="5">The sequence shown here is derived from an EMBL/GenBank/DDBJ whole genome shotgun (WGS) entry which is preliminary data.</text>
</comment>
<dbReference type="InterPro" id="IPR008920">
    <property type="entry name" value="TF_FadR/GntR_C"/>
</dbReference>
<dbReference type="PROSITE" id="PS50949">
    <property type="entry name" value="HTH_GNTR"/>
    <property type="match status" value="1"/>
</dbReference>
<feature type="domain" description="HTH gntR-type" evidence="4">
    <location>
        <begin position="12"/>
        <end position="79"/>
    </location>
</feature>
<dbReference type="InterPro" id="IPR000485">
    <property type="entry name" value="AsnC-type_HTH_dom"/>
</dbReference>
<dbReference type="PANTHER" id="PTHR43537">
    <property type="entry name" value="TRANSCRIPTIONAL REGULATOR, GNTR FAMILY"/>
    <property type="match status" value="1"/>
</dbReference>
<dbReference type="InterPro" id="IPR036390">
    <property type="entry name" value="WH_DNA-bd_sf"/>
</dbReference>
<dbReference type="GO" id="GO:0043565">
    <property type="term" value="F:sequence-specific DNA binding"/>
    <property type="evidence" value="ECO:0007669"/>
    <property type="project" value="InterPro"/>
</dbReference>
<accession>A0A7W6PSA7</accession>
<evidence type="ECO:0000256" key="3">
    <source>
        <dbReference type="ARBA" id="ARBA00023163"/>
    </source>
</evidence>
<dbReference type="EMBL" id="JACIEC010000004">
    <property type="protein sequence ID" value="MBB4144794.1"/>
    <property type="molecule type" value="Genomic_DNA"/>
</dbReference>
<dbReference type="PRINTS" id="PR00033">
    <property type="entry name" value="HTHASNC"/>
</dbReference>
<keyword evidence="6" id="KW-1185">Reference proteome</keyword>
<dbReference type="Pfam" id="PF07729">
    <property type="entry name" value="FCD"/>
    <property type="match status" value="1"/>
</dbReference>
<reference evidence="5 6" key="1">
    <citation type="submission" date="2020-08" db="EMBL/GenBank/DDBJ databases">
        <title>Genomic Encyclopedia of Type Strains, Phase IV (KMG-IV): sequencing the most valuable type-strain genomes for metagenomic binning, comparative biology and taxonomic classification.</title>
        <authorList>
            <person name="Goeker M."/>
        </authorList>
    </citation>
    <scope>NUCLEOTIDE SEQUENCE [LARGE SCALE GENOMIC DNA]</scope>
    <source>
        <strain evidence="5 6">DSM 29514</strain>
    </source>
</reference>
<dbReference type="InterPro" id="IPR000524">
    <property type="entry name" value="Tscrpt_reg_HTH_GntR"/>
</dbReference>
<dbReference type="Gene3D" id="1.10.10.10">
    <property type="entry name" value="Winged helix-like DNA-binding domain superfamily/Winged helix DNA-binding domain"/>
    <property type="match status" value="1"/>
</dbReference>
<evidence type="ECO:0000259" key="4">
    <source>
        <dbReference type="PROSITE" id="PS50949"/>
    </source>
</evidence>
<dbReference type="SMART" id="SM00345">
    <property type="entry name" value="HTH_GNTR"/>
    <property type="match status" value="1"/>
</dbReference>
<dbReference type="PANTHER" id="PTHR43537:SF49">
    <property type="entry name" value="TRANSCRIPTIONAL REGULATORY PROTEIN"/>
    <property type="match status" value="1"/>
</dbReference>
<dbReference type="SUPFAM" id="SSF46785">
    <property type="entry name" value="Winged helix' DNA-binding domain"/>
    <property type="match status" value="1"/>
</dbReference>
<evidence type="ECO:0000313" key="6">
    <source>
        <dbReference type="Proteomes" id="UP000519897"/>
    </source>
</evidence>
<evidence type="ECO:0000256" key="2">
    <source>
        <dbReference type="ARBA" id="ARBA00023125"/>
    </source>
</evidence>
<keyword evidence="1" id="KW-0805">Transcription regulation</keyword>
<name>A0A7W6PSA7_9HYPH</name>
<dbReference type="PRINTS" id="PR00035">
    <property type="entry name" value="HTHGNTR"/>
</dbReference>
<dbReference type="InterPro" id="IPR011711">
    <property type="entry name" value="GntR_C"/>
</dbReference>
<evidence type="ECO:0000313" key="5">
    <source>
        <dbReference type="EMBL" id="MBB4144794.1"/>
    </source>
</evidence>